<evidence type="ECO:0000313" key="7">
    <source>
        <dbReference type="JaponicusDB" id="SJAG_02061"/>
    </source>
</evidence>
<dbReference type="InterPro" id="IPR001650">
    <property type="entry name" value="Helicase_C-like"/>
</dbReference>
<accession>B6JZL8</accession>
<dbReference type="SMART" id="SM00487">
    <property type="entry name" value="DEXDc"/>
    <property type="match status" value="1"/>
</dbReference>
<reference evidence="6 8" key="1">
    <citation type="journal article" date="2011" name="Science">
        <title>Comparative functional genomics of the fission yeasts.</title>
        <authorList>
            <person name="Rhind N."/>
            <person name="Chen Z."/>
            <person name="Yassour M."/>
            <person name="Thompson D.A."/>
            <person name="Haas B.J."/>
            <person name="Habib N."/>
            <person name="Wapinski I."/>
            <person name="Roy S."/>
            <person name="Lin M.F."/>
            <person name="Heiman D.I."/>
            <person name="Young S.K."/>
            <person name="Furuya K."/>
            <person name="Guo Y."/>
            <person name="Pidoux A."/>
            <person name="Chen H.M."/>
            <person name="Robbertse B."/>
            <person name="Goldberg J.M."/>
            <person name="Aoki K."/>
            <person name="Bayne E.H."/>
            <person name="Berlin A.M."/>
            <person name="Desjardins C.A."/>
            <person name="Dobbs E."/>
            <person name="Dukaj L."/>
            <person name="Fan L."/>
            <person name="FitzGerald M.G."/>
            <person name="French C."/>
            <person name="Gujja S."/>
            <person name="Hansen K."/>
            <person name="Keifenheim D."/>
            <person name="Levin J.Z."/>
            <person name="Mosher R.A."/>
            <person name="Mueller C.A."/>
            <person name="Pfiffner J."/>
            <person name="Priest M."/>
            <person name="Russ C."/>
            <person name="Smialowska A."/>
            <person name="Swoboda P."/>
            <person name="Sykes S.M."/>
            <person name="Vaughn M."/>
            <person name="Vengrova S."/>
            <person name="Yoder R."/>
            <person name="Zeng Q."/>
            <person name="Allshire R."/>
            <person name="Baulcombe D."/>
            <person name="Birren B.W."/>
            <person name="Brown W."/>
            <person name="Ekwall K."/>
            <person name="Kellis M."/>
            <person name="Leatherwood J."/>
            <person name="Levin H."/>
            <person name="Margalit H."/>
            <person name="Martienssen R."/>
            <person name="Nieduszynski C.A."/>
            <person name="Spatafora J.W."/>
            <person name="Friedman N."/>
            <person name="Dalgaard J.Z."/>
            <person name="Baumann P."/>
            <person name="Niki H."/>
            <person name="Regev A."/>
            <person name="Nusbaum C."/>
        </authorList>
    </citation>
    <scope>NUCLEOTIDE SEQUENCE [LARGE SCALE GENOMIC DNA]</scope>
    <source>
        <strain evidence="8">yFS275 / FY16936</strain>
    </source>
</reference>
<dbReference type="Pfam" id="PF00270">
    <property type="entry name" value="DEAD"/>
    <property type="match status" value="1"/>
</dbReference>
<dbReference type="Pfam" id="PF07717">
    <property type="entry name" value="OB_NTP_bind"/>
    <property type="match status" value="1"/>
</dbReference>
<dbReference type="STRING" id="402676.B6JZL8"/>
<dbReference type="JaponicusDB" id="SJAG_02061">
    <property type="gene designation" value="dhx29"/>
</dbReference>
<feature type="compositionally biased region" description="Polar residues" evidence="3">
    <location>
        <begin position="8"/>
        <end position="55"/>
    </location>
</feature>
<dbReference type="Proteomes" id="UP000001744">
    <property type="component" value="Unassembled WGS sequence"/>
</dbReference>
<protein>
    <submittedName>
        <fullName evidence="6">ATP-dependent RNA/DNA helicase</fullName>
    </submittedName>
</protein>
<keyword evidence="6" id="KW-0347">Helicase</keyword>
<dbReference type="InterPro" id="IPR027417">
    <property type="entry name" value="P-loop_NTPase"/>
</dbReference>
<dbReference type="Gene3D" id="3.40.50.300">
    <property type="entry name" value="P-loop containing nucleotide triphosphate hydrolases"/>
    <property type="match status" value="2"/>
</dbReference>
<dbReference type="HOGENOM" id="CLU_001832_1_3_1"/>
<dbReference type="CDD" id="cd18791">
    <property type="entry name" value="SF2_C_RHA"/>
    <property type="match status" value="1"/>
</dbReference>
<dbReference type="Pfam" id="PF00271">
    <property type="entry name" value="Helicase_C"/>
    <property type="match status" value="1"/>
</dbReference>
<keyword evidence="2" id="KW-0067">ATP-binding</keyword>
<dbReference type="CDD" id="cd17917">
    <property type="entry name" value="DEXHc_RHA-like"/>
    <property type="match status" value="1"/>
</dbReference>
<dbReference type="SUPFAM" id="SSF52540">
    <property type="entry name" value="P-loop containing nucleoside triphosphate hydrolases"/>
    <property type="match status" value="1"/>
</dbReference>
<proteinExistence type="predicted"/>
<evidence type="ECO:0000256" key="1">
    <source>
        <dbReference type="ARBA" id="ARBA00022741"/>
    </source>
</evidence>
<feature type="region of interest" description="Disordered" evidence="3">
    <location>
        <begin position="1"/>
        <end position="56"/>
    </location>
</feature>
<dbReference type="FunFam" id="3.40.50.300:FF:001760">
    <property type="entry name" value="ATP-dependent RNA helicase"/>
    <property type="match status" value="1"/>
</dbReference>
<evidence type="ECO:0000313" key="8">
    <source>
        <dbReference type="Proteomes" id="UP000001744"/>
    </source>
</evidence>
<dbReference type="InterPro" id="IPR011709">
    <property type="entry name" value="DEAD-box_helicase_OB_fold"/>
</dbReference>
<feature type="domain" description="Helicase C-terminal" evidence="5">
    <location>
        <begin position="841"/>
        <end position="1014"/>
    </location>
</feature>
<dbReference type="PANTHER" id="PTHR18934">
    <property type="entry name" value="ATP-DEPENDENT RNA HELICASE"/>
    <property type="match status" value="1"/>
</dbReference>
<keyword evidence="8" id="KW-1185">Reference proteome</keyword>
<dbReference type="GO" id="GO:0005524">
    <property type="term" value="F:ATP binding"/>
    <property type="evidence" value="ECO:0007669"/>
    <property type="project" value="UniProtKB-KW"/>
</dbReference>
<dbReference type="EMBL" id="KE651168">
    <property type="protein sequence ID" value="EEB06986.1"/>
    <property type="molecule type" value="Genomic_DNA"/>
</dbReference>
<dbReference type="VEuPathDB" id="FungiDB:SJAG_02061"/>
<feature type="domain" description="Helicase ATP-binding" evidence="4">
    <location>
        <begin position="591"/>
        <end position="760"/>
    </location>
</feature>
<evidence type="ECO:0000259" key="4">
    <source>
        <dbReference type="PROSITE" id="PS51192"/>
    </source>
</evidence>
<sequence length="1222" mass="137695">MAKKKGKSASSNRGYATTSVPSRQTTNNSASKGNTANTKNNKPTSGPQKNSNSLELNHPDIITVVLDEETKSIRDAALRTSSQFLQNWIVELRLRKNIQASSLSEESSRQTLLGLLSSWMQTLPKCDPSLPRPDPSSVKRHLWSSYLSLVGMGFDSADVFSVLALMPLATLEDYAVTLSSEMLKRGTPFKLPTPQNSSKQQVFAALIEPLQHERPLQPVKNRTVEPVKRSEPVSSESELTSDDLITEDVPDYDLTTQYVRIRLRMLQLTISKLGKTPRYTKLQERLDSITKQYLFSAKEANAVFAKEKDQFMAQLKAQREVRLREKARMEAIQKENELERQKEHAAEAAVEGSNTKTEEEEDQPIFSDLFSEEQNESEQQETGASMPASQYNILHLPVAHTASQASNILQTELKKIDSSLTVNYTPRAIGSGCWVCTCIVRCSSGQKTYAMEDGVAVSTKQAAIDYSSIPALFELVYPSVKEVTRRLNGAYKEKFSILVLQEESKRLAEDKEFSEKLNPLVQDKLQKLSYEDASKNLMLSSSPAKVEEEKPFVLPDEVMECWKERLSSEAHANMLKIRDSLPIAAYRETILESLRDSNLLILSGETGCGKSTQLPAFLLEDAVQRGEHVRIFVTEPRRISAISLASRVSHELGEKHHYHRRALVGYSVRLDSKYNQYTPLVYVTTGVFLRLMEDSRQLSSVTHLVIDEVHERGIDSDFLLVHIKRLLRTHPNLKVIVMSATVDTERFQQYLSANVISVPGKTFPVESYFLEDVIERTGYILPETELEESEDVDADESAQDSSVNNRQTLQSFYVDSRYDAVTLKTLFHYNEKLMHYDLILSLLEYVFNPENASFNTSVLVFFPGISEILRVNDMLAAHPLFSDTQTYRIFILHSSISTAEQQVVFERLPTGCKKIVLSTNIAETGVTIPDITCVIDTGVHREMRYNSRRSLSRLTDTFISRANAKQRRGRAGRVQEVCLQKYGISEYEFCRKKQLNPNVLNMAENLKVQTLSQLCGTLLVLPKHTSASPSSLLTYDKPTKRCSCSRFVQVPHEFNTQSTNTDLVSAVIAAAFYPNILKLDAQAHGRWRTITTNKPVSIHSSSVNHVLNHVTKGHRVEGQPEFLVYTSLMSSSRTNRDYASLVGPTNTRYLLLLCGLDADIRVSNAAAKIDRLSFHLDSPTSAAAFRILRALMGHLLQAYLRKPKTRTTNLEQLRLLFEVLSN</sequence>
<organism evidence="6 8">
    <name type="scientific">Schizosaccharomyces japonicus (strain yFS275 / FY16936)</name>
    <name type="common">Fission yeast</name>
    <dbReference type="NCBI Taxonomy" id="402676"/>
    <lineage>
        <taxon>Eukaryota</taxon>
        <taxon>Fungi</taxon>
        <taxon>Dikarya</taxon>
        <taxon>Ascomycota</taxon>
        <taxon>Taphrinomycotina</taxon>
        <taxon>Schizosaccharomycetes</taxon>
        <taxon>Schizosaccharomycetales</taxon>
        <taxon>Schizosaccharomycetaceae</taxon>
        <taxon>Schizosaccharomyces</taxon>
    </lineage>
</organism>
<dbReference type="OrthoDB" id="5600252at2759"/>
<keyword evidence="1" id="KW-0547">Nucleotide-binding</keyword>
<dbReference type="PROSITE" id="PS51194">
    <property type="entry name" value="HELICASE_CTER"/>
    <property type="match status" value="1"/>
</dbReference>
<dbReference type="GO" id="GO:0003723">
    <property type="term" value="F:RNA binding"/>
    <property type="evidence" value="ECO:0000318"/>
    <property type="project" value="GO_Central"/>
</dbReference>
<evidence type="ECO:0000259" key="5">
    <source>
        <dbReference type="PROSITE" id="PS51194"/>
    </source>
</evidence>
<dbReference type="eggNOG" id="KOG0920">
    <property type="taxonomic scope" value="Eukaryota"/>
</dbReference>
<dbReference type="PANTHER" id="PTHR18934:SF145">
    <property type="entry name" value="ATP-DEPENDENT RNA HELICASE DHX57-RELATED"/>
    <property type="match status" value="1"/>
</dbReference>
<evidence type="ECO:0000256" key="2">
    <source>
        <dbReference type="ARBA" id="ARBA00022840"/>
    </source>
</evidence>
<evidence type="ECO:0000256" key="3">
    <source>
        <dbReference type="SAM" id="MobiDB-lite"/>
    </source>
</evidence>
<dbReference type="GeneID" id="7047906"/>
<dbReference type="RefSeq" id="XP_002173279.1">
    <property type="nucleotide sequence ID" value="XM_002173243.1"/>
</dbReference>
<dbReference type="InterPro" id="IPR011545">
    <property type="entry name" value="DEAD/DEAH_box_helicase_dom"/>
</dbReference>
<dbReference type="PROSITE" id="PS51192">
    <property type="entry name" value="HELICASE_ATP_BIND_1"/>
    <property type="match status" value="1"/>
</dbReference>
<feature type="compositionally biased region" description="Basic and acidic residues" evidence="3">
    <location>
        <begin position="335"/>
        <end position="346"/>
    </location>
</feature>
<keyword evidence="6" id="KW-0378">Hydrolase</keyword>
<dbReference type="AlphaFoldDB" id="B6JZL8"/>
<dbReference type="InterPro" id="IPR014001">
    <property type="entry name" value="Helicase_ATP-bd"/>
</dbReference>
<name>B6JZL8_SCHJY</name>
<feature type="compositionally biased region" description="Basic and acidic residues" evidence="3">
    <location>
        <begin position="222"/>
        <end position="231"/>
    </location>
</feature>
<dbReference type="SMART" id="SM00490">
    <property type="entry name" value="HELICc"/>
    <property type="match status" value="1"/>
</dbReference>
<evidence type="ECO:0000313" key="6">
    <source>
        <dbReference type="EMBL" id="EEB06986.1"/>
    </source>
</evidence>
<feature type="region of interest" description="Disordered" evidence="3">
    <location>
        <begin position="335"/>
        <end position="363"/>
    </location>
</feature>
<gene>
    <name evidence="7" type="primary">dhx29</name>
    <name evidence="6" type="ORF">SJAG_02061</name>
</gene>
<feature type="region of interest" description="Disordered" evidence="3">
    <location>
        <begin position="222"/>
        <end position="241"/>
    </location>
</feature>
<dbReference type="OMA" id="REMRYNS"/>
<dbReference type="GO" id="GO:0004386">
    <property type="term" value="F:helicase activity"/>
    <property type="evidence" value="ECO:0000318"/>
    <property type="project" value="GO_Central"/>
</dbReference>